<accession>A0A939C5Z3</accession>
<comment type="similarity">
    <text evidence="1">Belongs to the amidase family.</text>
</comment>
<evidence type="ECO:0000256" key="1">
    <source>
        <dbReference type="ARBA" id="ARBA00009199"/>
    </source>
</evidence>
<proteinExistence type="inferred from homology"/>
<dbReference type="InterPro" id="IPR000120">
    <property type="entry name" value="Amidase"/>
</dbReference>
<evidence type="ECO:0000313" key="5">
    <source>
        <dbReference type="Proteomes" id="UP000663801"/>
    </source>
</evidence>
<evidence type="ECO:0000259" key="3">
    <source>
        <dbReference type="Pfam" id="PF01425"/>
    </source>
</evidence>
<dbReference type="InterPro" id="IPR036928">
    <property type="entry name" value="AS_sf"/>
</dbReference>
<dbReference type="GO" id="GO:0030956">
    <property type="term" value="C:glutamyl-tRNA(Gln) amidotransferase complex"/>
    <property type="evidence" value="ECO:0007669"/>
    <property type="project" value="TreeGrafter"/>
</dbReference>
<dbReference type="Gene3D" id="3.90.1300.10">
    <property type="entry name" value="Amidase signature (AS) domain"/>
    <property type="match status" value="1"/>
</dbReference>
<evidence type="ECO:0000256" key="2">
    <source>
        <dbReference type="SAM" id="MobiDB-lite"/>
    </source>
</evidence>
<dbReference type="SUPFAM" id="SSF75304">
    <property type="entry name" value="Amidase signature (AS) enzymes"/>
    <property type="match status" value="1"/>
</dbReference>
<dbReference type="Pfam" id="PF01425">
    <property type="entry name" value="Amidase"/>
    <property type="match status" value="1"/>
</dbReference>
<dbReference type="InterPro" id="IPR023631">
    <property type="entry name" value="Amidase_dom"/>
</dbReference>
<dbReference type="AlphaFoldDB" id="A0A939C5Z3"/>
<keyword evidence="5" id="KW-1185">Reference proteome</keyword>
<dbReference type="GO" id="GO:0050567">
    <property type="term" value="F:glutaminyl-tRNA synthase (glutamine-hydrolyzing) activity"/>
    <property type="evidence" value="ECO:0007669"/>
    <property type="project" value="TreeGrafter"/>
</dbReference>
<name>A0A939C5Z3_9ACTN</name>
<dbReference type="GO" id="GO:0070681">
    <property type="term" value="P:glutaminyl-tRNAGln biosynthesis via transamidation"/>
    <property type="evidence" value="ECO:0007669"/>
    <property type="project" value="TreeGrafter"/>
</dbReference>
<dbReference type="PANTHER" id="PTHR11895:SF7">
    <property type="entry name" value="GLUTAMYL-TRNA(GLN) AMIDOTRANSFERASE SUBUNIT A, MITOCHONDRIAL"/>
    <property type="match status" value="1"/>
</dbReference>
<comment type="caution">
    <text evidence="4">The sequence shown here is derived from an EMBL/GenBank/DDBJ whole genome shotgun (WGS) entry which is preliminary data.</text>
</comment>
<feature type="compositionally biased region" description="Basic and acidic residues" evidence="2">
    <location>
        <begin position="66"/>
        <end position="76"/>
    </location>
</feature>
<sequence>MTGSNTTGRDTTGMTAGDLLTALGAGTVTAEQVVADLHERWDTDEAGPIPVHSVVRRDPTASAQAREIDRRRRDGEPLPPLAGLPLTVKDCFDVAGLTTGDGVPDHEYVAGTDAPAVAALRAAGVVVVGKTNVPPWLDDYQSGSAHLGITRHPQDRTRTPGGSSGGAAAVAAGHSWLDLGSDMTGSVRLPAAWCGVTSWRPSHGLVSKRGHLPWPPSRRLEPPASTVGITARTVADLLLPAEALLTGAPGGAGAAAPLGSAAEEIRLGVWMPGDWPVTGTEVRDALSAWCVRARDAGIELVVIRPPLAGPAEAAVYRRLMAAEIAHGAAVPDLAPPLLADLERQAEVVDAWSTEVFATVAAVVCPITPVVAPPLSAVPLDDRTVLVDGAELPASVIFDWGVITSLARGPVVTVPIGTGTGGLPIGAQLIGEHGRDRDLLALAVRLETSGLAAA</sequence>
<evidence type="ECO:0000313" key="4">
    <source>
        <dbReference type="EMBL" id="MBM9476687.1"/>
    </source>
</evidence>
<feature type="domain" description="Amidase" evidence="3">
    <location>
        <begin position="57"/>
        <end position="324"/>
    </location>
</feature>
<dbReference type="Proteomes" id="UP000663801">
    <property type="component" value="Unassembled WGS sequence"/>
</dbReference>
<dbReference type="PANTHER" id="PTHR11895">
    <property type="entry name" value="TRANSAMIDASE"/>
    <property type="match status" value="1"/>
</dbReference>
<protein>
    <recommendedName>
        <fullName evidence="3">Amidase domain-containing protein</fullName>
    </recommendedName>
</protein>
<reference evidence="4" key="1">
    <citation type="submission" date="2021-01" db="EMBL/GenBank/DDBJ databases">
        <title>KCTC 19127 draft genome.</title>
        <authorList>
            <person name="An D."/>
        </authorList>
    </citation>
    <scope>NUCLEOTIDE SEQUENCE</scope>
    <source>
        <strain evidence="4">KCTC 19127</strain>
    </source>
</reference>
<gene>
    <name evidence="4" type="ORF">JL107_09550</name>
</gene>
<organism evidence="4 5">
    <name type="scientific">Nakamurella flavida</name>
    <dbReference type="NCBI Taxonomy" id="363630"/>
    <lineage>
        <taxon>Bacteria</taxon>
        <taxon>Bacillati</taxon>
        <taxon>Actinomycetota</taxon>
        <taxon>Actinomycetes</taxon>
        <taxon>Nakamurellales</taxon>
        <taxon>Nakamurellaceae</taxon>
        <taxon>Nakamurella</taxon>
    </lineage>
</organism>
<dbReference type="RefSeq" id="WP_205256798.1">
    <property type="nucleotide sequence ID" value="NZ_BAAAPV010000004.1"/>
</dbReference>
<feature type="region of interest" description="Disordered" evidence="2">
    <location>
        <begin position="58"/>
        <end position="81"/>
    </location>
</feature>
<dbReference type="EMBL" id="JAERWL010000008">
    <property type="protein sequence ID" value="MBM9476687.1"/>
    <property type="molecule type" value="Genomic_DNA"/>
</dbReference>